<keyword evidence="1" id="KW-0732">Signal</keyword>
<evidence type="ECO:0000256" key="1">
    <source>
        <dbReference type="SAM" id="SignalP"/>
    </source>
</evidence>
<dbReference type="Proteomes" id="UP000038055">
    <property type="component" value="Unassembled WGS sequence"/>
</dbReference>
<evidence type="ECO:0000313" key="4">
    <source>
        <dbReference type="Proteomes" id="UP000038055"/>
    </source>
</evidence>
<dbReference type="EMBL" id="CDOD01000026">
    <property type="protein sequence ID" value="CEN36538.1"/>
    <property type="molecule type" value="Genomic_DNA"/>
</dbReference>
<dbReference type="PANTHER" id="PTHR21666">
    <property type="entry name" value="PEPTIDASE-RELATED"/>
    <property type="match status" value="1"/>
</dbReference>
<proteinExistence type="predicted"/>
<dbReference type="PANTHER" id="PTHR21666:SF270">
    <property type="entry name" value="MUREIN HYDROLASE ACTIVATOR ENVC"/>
    <property type="match status" value="1"/>
</dbReference>
<accession>A0A0B7HG37</accession>
<dbReference type="eggNOG" id="COG0739">
    <property type="taxonomic scope" value="Bacteria"/>
</dbReference>
<dbReference type="SUPFAM" id="SSF51261">
    <property type="entry name" value="Duplicated hybrid motif"/>
    <property type="match status" value="1"/>
</dbReference>
<dbReference type="GO" id="GO:0004222">
    <property type="term" value="F:metalloendopeptidase activity"/>
    <property type="evidence" value="ECO:0007669"/>
    <property type="project" value="TreeGrafter"/>
</dbReference>
<name>A0A0B7HG37_9FLAO</name>
<dbReference type="STRING" id="28189.CCYN74_200033"/>
<evidence type="ECO:0000313" key="3">
    <source>
        <dbReference type="EMBL" id="CEN36538.1"/>
    </source>
</evidence>
<dbReference type="EC" id="3.4.24.75" evidence="3"/>
<dbReference type="Gene3D" id="2.70.70.10">
    <property type="entry name" value="Glucose Permease (Domain IIA)"/>
    <property type="match status" value="1"/>
</dbReference>
<keyword evidence="3" id="KW-0378">Hydrolase</keyword>
<feature type="chain" id="PRO_5002128932" evidence="1">
    <location>
        <begin position="20"/>
        <end position="558"/>
    </location>
</feature>
<feature type="domain" description="M23ase beta-sheet core" evidence="2">
    <location>
        <begin position="131"/>
        <end position="166"/>
    </location>
</feature>
<dbReference type="Pfam" id="PF01551">
    <property type="entry name" value="Peptidase_M23"/>
    <property type="match status" value="2"/>
</dbReference>
<keyword evidence="4" id="KW-1185">Reference proteome</keyword>
<feature type="domain" description="M23ase beta-sheet core" evidence="2">
    <location>
        <begin position="45"/>
        <end position="111"/>
    </location>
</feature>
<dbReference type="InterPro" id="IPR011055">
    <property type="entry name" value="Dup_hybrid_motif"/>
</dbReference>
<feature type="signal peptide" evidence="1">
    <location>
        <begin position="1"/>
        <end position="19"/>
    </location>
</feature>
<gene>
    <name evidence="3" type="ORF">CCYN2B_320042</name>
</gene>
<protein>
    <submittedName>
        <fullName evidence="3">Putative lysostaphin</fullName>
        <ecNumber evidence="3">3.4.24.75</ecNumber>
    </submittedName>
</protein>
<dbReference type="CDD" id="cd12797">
    <property type="entry name" value="M23_peptidase"/>
    <property type="match status" value="1"/>
</dbReference>
<dbReference type="RefSeq" id="WP_041992597.1">
    <property type="nucleotide sequence ID" value="NZ_CDOD01000026.1"/>
</dbReference>
<evidence type="ECO:0000259" key="2">
    <source>
        <dbReference type="Pfam" id="PF01551"/>
    </source>
</evidence>
<organism evidence="3 4">
    <name type="scientific">Capnocytophaga cynodegmi</name>
    <dbReference type="NCBI Taxonomy" id="28189"/>
    <lineage>
        <taxon>Bacteria</taxon>
        <taxon>Pseudomonadati</taxon>
        <taxon>Bacteroidota</taxon>
        <taxon>Flavobacteriia</taxon>
        <taxon>Flavobacteriales</taxon>
        <taxon>Flavobacteriaceae</taxon>
        <taxon>Capnocytophaga</taxon>
    </lineage>
</organism>
<sequence length="558" mass="63082">MKLSLTAIWSLLLCSFSFAQTDFASPLDIPLLLSGNFGELRPNHFHAGVDFKTQGREGLNIYAIKEGYVSRIKVGTYGYGKALYITHPNGYTSVYAHLQKFAPAIEAYIKKRQYNRKSFEIDAYPKENELVIKKGQVVGLGGNTGSSAGPHLHFEIRDANSNALNPLLYGYEIKDNIPPDVYQVMVYPLGKEAQVNQSQLPQVVKLTKQVDGSYLADKILASGAIGFGLQSIDKQNDTHHQNGVYKVSLAVNGETHFQYVFDKLSFNEARYINTFIDYQTYVEKKSRVQLLYRIKGNRISTIYTENKNEGQLDVQQNTEYLVTIVAEDIKGNISKISIPVEGKNLDIKEPRAVVSGEVVIAGRDQYFTFDGGNVYFPERTFYEDFLIQIESKNDTLTLHNPATAVHKFFNLSFNNKKFSEKEAQKVFIARLNDKNKPSAERTIYKNGLFTTRTRNLGRFTLMKDTIAPTLRPLNFKNNATVTASTLKVEIKDDLSGVESYSATLNGQWILFEYEPKTQTLTFDFSDIDTKKTNTYRLEMVAKDGVGNVQKLDISFKKK</sequence>
<dbReference type="InterPro" id="IPR050570">
    <property type="entry name" value="Cell_wall_metabolism_enzyme"/>
</dbReference>
<dbReference type="AlphaFoldDB" id="A0A0B7HG37"/>
<reference evidence="4" key="1">
    <citation type="submission" date="2015-01" db="EMBL/GenBank/DDBJ databases">
        <authorList>
            <person name="MANFREDI Pablo"/>
        </authorList>
    </citation>
    <scope>NUCLEOTIDE SEQUENCE [LARGE SCALE GENOMIC DNA]</scope>
    <source>
        <strain evidence="4">Ccyn2B</strain>
    </source>
</reference>
<dbReference type="InterPro" id="IPR016047">
    <property type="entry name" value="M23ase_b-sheet_dom"/>
</dbReference>